<proteinExistence type="predicted"/>
<dbReference type="AlphaFoldDB" id="A0A3A3GGY9"/>
<dbReference type="Proteomes" id="UP000266177">
    <property type="component" value="Unassembled WGS sequence"/>
</dbReference>
<evidence type="ECO:0000313" key="1">
    <source>
        <dbReference type="EMBL" id="RJG21316.1"/>
    </source>
</evidence>
<name>A0A3A3GGY9_PANTH</name>
<gene>
    <name evidence="1" type="ORF">DQX05_21680</name>
</gene>
<reference evidence="1 2" key="1">
    <citation type="submission" date="2018-09" db="EMBL/GenBank/DDBJ databases">
        <title>Paenibacillus SK2017-BO5.</title>
        <authorList>
            <person name="Piskunova J.V."/>
            <person name="Dubiley S.A."/>
            <person name="Severinov K.V."/>
        </authorList>
    </citation>
    <scope>NUCLEOTIDE SEQUENCE [LARGE SCALE GENOMIC DNA]</scope>
    <source>
        <strain evidence="1 2">BO5</strain>
    </source>
</reference>
<dbReference type="EMBL" id="QYZD01000025">
    <property type="protein sequence ID" value="RJG21316.1"/>
    <property type="molecule type" value="Genomic_DNA"/>
</dbReference>
<protein>
    <submittedName>
        <fullName evidence="1">Uncharacterized protein</fullName>
    </submittedName>
</protein>
<comment type="caution">
    <text evidence="1">The sequence shown here is derived from an EMBL/GenBank/DDBJ whole genome shotgun (WGS) entry which is preliminary data.</text>
</comment>
<sequence length="141" mass="15409">LFFRKRRFGAIGTPAAASCAAKLQLALLVVLPEALVRRDRLAGGASCAAKLQLTSWLFFRKRRFGAIGSPAAPAARRSCSSRSWLFFRKRRFGAIGSPAAASCELACQSKISFGFFLMIETMSIPVRFANTYMAPELLITV</sequence>
<accession>A0A3A3GGY9</accession>
<feature type="non-terminal residue" evidence="1">
    <location>
        <position position="1"/>
    </location>
</feature>
<dbReference type="RefSeq" id="WP_182914860.1">
    <property type="nucleotide sequence ID" value="NZ_QYZD01000025.1"/>
</dbReference>
<evidence type="ECO:0000313" key="2">
    <source>
        <dbReference type="Proteomes" id="UP000266177"/>
    </source>
</evidence>
<organism evidence="1 2">
    <name type="scientific">Paenibacillus thiaminolyticus</name>
    <name type="common">Bacillus thiaminolyticus</name>
    <dbReference type="NCBI Taxonomy" id="49283"/>
    <lineage>
        <taxon>Bacteria</taxon>
        <taxon>Bacillati</taxon>
        <taxon>Bacillota</taxon>
        <taxon>Bacilli</taxon>
        <taxon>Bacillales</taxon>
        <taxon>Paenibacillaceae</taxon>
        <taxon>Paenibacillus</taxon>
    </lineage>
</organism>